<accession>A0A371D6T9</accession>
<dbReference type="AlphaFoldDB" id="A0A371D6T9"/>
<protein>
    <submittedName>
        <fullName evidence="2">Uncharacterized protein</fullName>
    </submittedName>
</protein>
<feature type="region of interest" description="Disordered" evidence="1">
    <location>
        <begin position="1"/>
        <end position="55"/>
    </location>
</feature>
<reference evidence="2 3" key="1">
    <citation type="journal article" date="2018" name="Biotechnol. Biofuels">
        <title>Integrative visual omics of the white-rot fungus Polyporus brumalis exposes the biotechnological potential of its oxidative enzymes for delignifying raw plant biomass.</title>
        <authorList>
            <person name="Miyauchi S."/>
            <person name="Rancon A."/>
            <person name="Drula E."/>
            <person name="Hage H."/>
            <person name="Chaduli D."/>
            <person name="Favel A."/>
            <person name="Grisel S."/>
            <person name="Henrissat B."/>
            <person name="Herpoel-Gimbert I."/>
            <person name="Ruiz-Duenas F.J."/>
            <person name="Chevret D."/>
            <person name="Hainaut M."/>
            <person name="Lin J."/>
            <person name="Wang M."/>
            <person name="Pangilinan J."/>
            <person name="Lipzen A."/>
            <person name="Lesage-Meessen L."/>
            <person name="Navarro D."/>
            <person name="Riley R."/>
            <person name="Grigoriev I.V."/>
            <person name="Zhou S."/>
            <person name="Raouche S."/>
            <person name="Rosso M.N."/>
        </authorList>
    </citation>
    <scope>NUCLEOTIDE SEQUENCE [LARGE SCALE GENOMIC DNA]</scope>
    <source>
        <strain evidence="2 3">BRFM 1820</strain>
    </source>
</reference>
<proteinExistence type="predicted"/>
<evidence type="ECO:0000256" key="1">
    <source>
        <dbReference type="SAM" id="MobiDB-lite"/>
    </source>
</evidence>
<dbReference type="Proteomes" id="UP000256964">
    <property type="component" value="Unassembled WGS sequence"/>
</dbReference>
<evidence type="ECO:0000313" key="2">
    <source>
        <dbReference type="EMBL" id="RDX48212.1"/>
    </source>
</evidence>
<name>A0A371D6T9_9APHY</name>
<sequence length="204" mass="22077">MHASTSPTSGPKLPATAHEPRAPYPPPQSRSTAPVAREREGDIDSGQRSGAFDSAPYDDARSRVVRLLVRTRGRYALRSAANSGDPSVHQYRERARTTDIAPSAHGHSALALSDPLGNSVPAHRYRSNASRRESLTIWNDHHIASCATPLTLRPTLAAATLTHRGWHVRGAEQRGATRFVKACGSFAEPTSASGYSLRSRPSWP</sequence>
<dbReference type="EMBL" id="KZ857413">
    <property type="protein sequence ID" value="RDX48212.1"/>
    <property type="molecule type" value="Genomic_DNA"/>
</dbReference>
<gene>
    <name evidence="2" type="ORF">OH76DRAFT_1419188</name>
</gene>
<evidence type="ECO:0000313" key="3">
    <source>
        <dbReference type="Proteomes" id="UP000256964"/>
    </source>
</evidence>
<keyword evidence="3" id="KW-1185">Reference proteome</keyword>
<organism evidence="2 3">
    <name type="scientific">Lentinus brumalis</name>
    <dbReference type="NCBI Taxonomy" id="2498619"/>
    <lineage>
        <taxon>Eukaryota</taxon>
        <taxon>Fungi</taxon>
        <taxon>Dikarya</taxon>
        <taxon>Basidiomycota</taxon>
        <taxon>Agaricomycotina</taxon>
        <taxon>Agaricomycetes</taxon>
        <taxon>Polyporales</taxon>
        <taxon>Polyporaceae</taxon>
        <taxon>Lentinus</taxon>
    </lineage>
</organism>